<name>A0A0M6XZE6_9HYPH</name>
<dbReference type="SUPFAM" id="SSF50346">
    <property type="entry name" value="PRC-barrel domain"/>
    <property type="match status" value="2"/>
</dbReference>
<evidence type="ECO:0000313" key="5">
    <source>
        <dbReference type="Proteomes" id="UP000048926"/>
    </source>
</evidence>
<organism evidence="4 5">
    <name type="scientific">Roseibium aggregatum</name>
    <dbReference type="NCBI Taxonomy" id="187304"/>
    <lineage>
        <taxon>Bacteria</taxon>
        <taxon>Pseudomonadati</taxon>
        <taxon>Pseudomonadota</taxon>
        <taxon>Alphaproteobacteria</taxon>
        <taxon>Hyphomicrobiales</taxon>
        <taxon>Stappiaceae</taxon>
        <taxon>Roseibium</taxon>
    </lineage>
</organism>
<sequence>MKRIITATAMSLMLTTSLYAANEVKPLQTYEFNESANMSDVLASDLIGMRIYSVEENYDRFNEDYQAQADEEKDWDDIGEVNDVILGFDGSVKAVILGVGGFLGIGEKDIALPMEQLKVVREQDDADSYFLVVNANKDVLTNAAAYENPYADEAETAATQTSEGMEKPADTAMTTETDTSTETAMSQDSDAGVTAAPETAMAPQTDADGRALLPRAEVEREGYTEAVVAELTADDLEGATIYDANDEDIGEIDSLIVSQDGTIEKVILDVGGFLGIGEREVAVTFDELQIIRNEDGSDLRVYVGATKEELEAQPDYVAE</sequence>
<feature type="signal peptide" evidence="2">
    <location>
        <begin position="1"/>
        <end position="20"/>
    </location>
</feature>
<dbReference type="InterPro" id="IPR011033">
    <property type="entry name" value="PRC_barrel-like_sf"/>
</dbReference>
<dbReference type="Pfam" id="PF05239">
    <property type="entry name" value="PRC"/>
    <property type="match status" value="2"/>
</dbReference>
<evidence type="ECO:0000259" key="3">
    <source>
        <dbReference type="Pfam" id="PF05239"/>
    </source>
</evidence>
<reference evidence="5" key="1">
    <citation type="submission" date="2015-07" db="EMBL/GenBank/DDBJ databases">
        <authorList>
            <person name="Rodrigo-Torres Lidia"/>
            <person name="Arahal R.David."/>
        </authorList>
    </citation>
    <scope>NUCLEOTIDE SEQUENCE [LARGE SCALE GENOMIC DNA]</scope>
    <source>
        <strain evidence="5">CECT 4801</strain>
    </source>
</reference>
<dbReference type="Proteomes" id="UP000048926">
    <property type="component" value="Unassembled WGS sequence"/>
</dbReference>
<keyword evidence="5" id="KW-1185">Reference proteome</keyword>
<dbReference type="InterPro" id="IPR027275">
    <property type="entry name" value="PRC-brl_dom"/>
</dbReference>
<evidence type="ECO:0000313" key="4">
    <source>
        <dbReference type="EMBL" id="CTQ43242.1"/>
    </source>
</evidence>
<gene>
    <name evidence="4" type="ORF">LAL4801_01678</name>
</gene>
<dbReference type="Gene3D" id="2.30.30.240">
    <property type="entry name" value="PRC-barrel domain"/>
    <property type="match status" value="2"/>
</dbReference>
<evidence type="ECO:0000256" key="2">
    <source>
        <dbReference type="SAM" id="SignalP"/>
    </source>
</evidence>
<evidence type="ECO:0000256" key="1">
    <source>
        <dbReference type="SAM" id="MobiDB-lite"/>
    </source>
</evidence>
<dbReference type="PANTHER" id="PTHR36505">
    <property type="entry name" value="BLR1072 PROTEIN"/>
    <property type="match status" value="1"/>
</dbReference>
<dbReference type="AlphaFoldDB" id="A0A0M6XZE6"/>
<feature type="compositionally biased region" description="Low complexity" evidence="1">
    <location>
        <begin position="170"/>
        <end position="186"/>
    </location>
</feature>
<feature type="region of interest" description="Disordered" evidence="1">
    <location>
        <begin position="154"/>
        <end position="193"/>
    </location>
</feature>
<dbReference type="EMBL" id="CXST01000001">
    <property type="protein sequence ID" value="CTQ43242.1"/>
    <property type="molecule type" value="Genomic_DNA"/>
</dbReference>
<dbReference type="KEGG" id="lagg:B0E33_21825"/>
<proteinExistence type="predicted"/>
<dbReference type="RefSeq" id="WP_075284425.1">
    <property type="nucleotide sequence ID" value="NZ_CP087156.1"/>
</dbReference>
<protein>
    <submittedName>
        <fullName evidence="4">PRC-barrel domain protein</fullName>
    </submittedName>
</protein>
<feature type="domain" description="PRC-barrel" evidence="3">
    <location>
        <begin position="231"/>
        <end position="296"/>
    </location>
</feature>
<dbReference type="PANTHER" id="PTHR36505:SF1">
    <property type="entry name" value="BLR1072 PROTEIN"/>
    <property type="match status" value="1"/>
</dbReference>
<dbReference type="STRING" id="187304.B0E33_21825"/>
<accession>A0A0M6XZE6</accession>
<feature type="chain" id="PRO_5005807246" evidence="2">
    <location>
        <begin position="21"/>
        <end position="319"/>
    </location>
</feature>
<feature type="domain" description="PRC-barrel" evidence="3">
    <location>
        <begin position="76"/>
        <end position="125"/>
    </location>
</feature>
<keyword evidence="2" id="KW-0732">Signal</keyword>